<keyword evidence="5" id="KW-1185">Reference proteome</keyword>
<dbReference type="PANTHER" id="PTHR31017">
    <property type="entry name" value="LATE SECRETORY PATHWAY PROTEIN AVL9-RELATED"/>
    <property type="match status" value="1"/>
</dbReference>
<dbReference type="GeneID" id="85496117"/>
<dbReference type="AlphaFoldDB" id="A0AA48L5C7"/>
<dbReference type="InterPro" id="IPR051731">
    <property type="entry name" value="DENND11/AVL9_GEFs"/>
</dbReference>
<feature type="compositionally biased region" description="Low complexity" evidence="2">
    <location>
        <begin position="777"/>
        <end position="790"/>
    </location>
</feature>
<proteinExistence type="inferred from homology"/>
<dbReference type="InterPro" id="IPR018307">
    <property type="entry name" value="ABL9/DENND6_dom"/>
</dbReference>
<evidence type="ECO:0000256" key="2">
    <source>
        <dbReference type="SAM" id="MobiDB-lite"/>
    </source>
</evidence>
<accession>A0AA48L5C7</accession>
<dbReference type="KEGG" id="ccac:CcaHIS019_0410670"/>
<organism evidence="4 5">
    <name type="scientific">Cutaneotrichosporon cavernicola</name>
    <dbReference type="NCBI Taxonomy" id="279322"/>
    <lineage>
        <taxon>Eukaryota</taxon>
        <taxon>Fungi</taxon>
        <taxon>Dikarya</taxon>
        <taxon>Basidiomycota</taxon>
        <taxon>Agaricomycotina</taxon>
        <taxon>Tremellomycetes</taxon>
        <taxon>Trichosporonales</taxon>
        <taxon>Trichosporonaceae</taxon>
        <taxon>Cutaneotrichosporon</taxon>
    </lineage>
</organism>
<dbReference type="PROSITE" id="PS50211">
    <property type="entry name" value="DENN"/>
    <property type="match status" value="1"/>
</dbReference>
<dbReference type="GO" id="GO:0005737">
    <property type="term" value="C:cytoplasm"/>
    <property type="evidence" value="ECO:0007669"/>
    <property type="project" value="TreeGrafter"/>
</dbReference>
<name>A0AA48L5C7_9TREE</name>
<dbReference type="Proteomes" id="UP001233271">
    <property type="component" value="Chromosome 4"/>
</dbReference>
<feature type="compositionally biased region" description="Low complexity" evidence="2">
    <location>
        <begin position="865"/>
        <end position="878"/>
    </location>
</feature>
<feature type="region of interest" description="Disordered" evidence="2">
    <location>
        <begin position="839"/>
        <end position="878"/>
    </location>
</feature>
<feature type="compositionally biased region" description="Polar residues" evidence="2">
    <location>
        <begin position="22"/>
        <end position="47"/>
    </location>
</feature>
<dbReference type="RefSeq" id="XP_060457512.1">
    <property type="nucleotide sequence ID" value="XM_060600971.1"/>
</dbReference>
<gene>
    <name evidence="4" type="ORF">CcaverHIS019_0410670</name>
</gene>
<evidence type="ECO:0000259" key="3">
    <source>
        <dbReference type="PROSITE" id="PS50211"/>
    </source>
</evidence>
<dbReference type="InterPro" id="IPR037516">
    <property type="entry name" value="Tripartite_DENN"/>
</dbReference>
<feature type="region of interest" description="Disordered" evidence="2">
    <location>
        <begin position="748"/>
        <end position="819"/>
    </location>
</feature>
<feature type="compositionally biased region" description="Low complexity" evidence="2">
    <location>
        <begin position="801"/>
        <end position="817"/>
    </location>
</feature>
<dbReference type="EMBL" id="AP028215">
    <property type="protein sequence ID" value="BEI92247.1"/>
    <property type="molecule type" value="Genomic_DNA"/>
</dbReference>
<feature type="region of interest" description="Disordered" evidence="2">
    <location>
        <begin position="1"/>
        <end position="137"/>
    </location>
</feature>
<dbReference type="PANTHER" id="PTHR31017:SF1">
    <property type="entry name" value="LATE SECRETORY PATHWAY PROTEIN AVL9 HOMOLOG"/>
    <property type="match status" value="1"/>
</dbReference>
<dbReference type="Pfam" id="PF09794">
    <property type="entry name" value="Avl9"/>
    <property type="match status" value="1"/>
</dbReference>
<comment type="similarity">
    <text evidence="1">Belongs to the AVL9 family.</text>
</comment>
<protein>
    <recommendedName>
        <fullName evidence="3">UDENN domain-containing protein</fullName>
    </recommendedName>
</protein>
<evidence type="ECO:0000313" key="5">
    <source>
        <dbReference type="Proteomes" id="UP001233271"/>
    </source>
</evidence>
<reference evidence="4" key="1">
    <citation type="journal article" date="2023" name="BMC Genomics">
        <title>Chromosome-level genome assemblies of Cutaneotrichosporon spp. (Trichosporonales, Basidiomycota) reveal imbalanced evolution between nucleotide sequences and chromosome synteny.</title>
        <authorList>
            <person name="Kobayashi Y."/>
            <person name="Kayamori A."/>
            <person name="Aoki K."/>
            <person name="Shiwa Y."/>
            <person name="Matsutani M."/>
            <person name="Fujita N."/>
            <person name="Sugita T."/>
            <person name="Iwasaki W."/>
            <person name="Tanaka N."/>
            <person name="Takashima M."/>
        </authorList>
    </citation>
    <scope>NUCLEOTIDE SEQUENCE</scope>
    <source>
        <strain evidence="4">HIS019</strain>
    </source>
</reference>
<sequence length="878" mass="93694">MTDTALDATPSAVDKPRPMSAHSASVHSDTSAGSEYSPELATTATMQDISLDDDRDADDFRTPEPATTPSLEDELRVRTPEPAPPVPLQRELSVGSDHSAEHDTDAVPPLPAAPGTAGSPFTSPRAPGRSHSRNISTASAASALSAISGHSRTTTSSVAFEEIGFDDGPGWTEAPEMALPQAARMGAGPPIAGGFSPIATMDSPSARSDHTIVGAVTPSKRSTAASLGTLGGGPGLRVRVSDGDVPLVLGVAVVDFNHLIGPTVEFAHPASLAEALAADDELSRLLPFLALPDGAHLSEEDYSYFHCAFNPKAGTEPNTDVPWGRTIFGISCNRQIAASDLLHKSSDVTRSMVQKAVVVLASQPVFGPVRDRLGVVTRTFFAQRDFGSTQILNDFYESLEAGLEGKAGESAIYMGTSLRELVHKFRHRTLVLLKMLLLQKRIMLYGYPVEMLCTYQYSLVSLVPGLLMNLRDCGSPMLDARTLRTRPTSLRTSDRASLLRYMGLPLHLFGADAVFQPYLPLQQMDMLQAHSWLVGTTNQIVTQQRDCKYDLLIENMTFEFPDHKVERLIALTAADRKWMDDIVKTVEDSWNLPEGERPGFLGSDDDLRNRFEEYLCAFLASIKYADFIGQKGAHDTTASGVGAPAESNPLLHFGEAYTEAFRQTPAYELWDSTTDEVIFDLTEPRHPMEGKVSAFGDVGIRLAEGLHDLKIEESLAPTRAAMSSAFAAGSSSLFRAFDGVRSEVNNRLEAEKARRASATAAERERNSPNGSPKGSRPSSAAALAPSTPAANRPESVASNRSGNSTGAAGTSPAASPGVDVRATLGTVGSSISGFFGSRMATFSRSPAPPPQAERRNSGLRPMSLAGSAAAASPKKPGT</sequence>
<evidence type="ECO:0000313" key="4">
    <source>
        <dbReference type="EMBL" id="BEI92247.1"/>
    </source>
</evidence>
<evidence type="ECO:0000256" key="1">
    <source>
        <dbReference type="ARBA" id="ARBA00038178"/>
    </source>
</evidence>
<feature type="domain" description="UDENN" evidence="3">
    <location>
        <begin position="249"/>
        <end position="684"/>
    </location>
</feature>